<dbReference type="EMBL" id="CP109546">
    <property type="protein sequence ID" value="WTZ13161.1"/>
    <property type="molecule type" value="Genomic_DNA"/>
</dbReference>
<evidence type="ECO:0008006" key="2">
    <source>
        <dbReference type="Google" id="ProtNLM"/>
    </source>
</evidence>
<protein>
    <recommendedName>
        <fullName evidence="2">RNA polymerase sigma-70 region 4 domain-containing protein</fullName>
    </recommendedName>
</protein>
<proteinExistence type="predicted"/>
<organism evidence="1">
    <name type="scientific">Streptomyces sp. NBC_01393</name>
    <dbReference type="NCBI Taxonomy" id="2903851"/>
    <lineage>
        <taxon>Bacteria</taxon>
        <taxon>Bacillati</taxon>
        <taxon>Actinomycetota</taxon>
        <taxon>Actinomycetes</taxon>
        <taxon>Kitasatosporales</taxon>
        <taxon>Streptomycetaceae</taxon>
        <taxon>Streptomyces</taxon>
    </lineage>
</organism>
<gene>
    <name evidence="1" type="ORF">OG699_37500</name>
</gene>
<evidence type="ECO:0000313" key="1">
    <source>
        <dbReference type="EMBL" id="WTZ13161.1"/>
    </source>
</evidence>
<accession>A0AAU3I5M2</accession>
<sequence>MAGDLVELRCRGCWRLLGVSKRDHPMWCDEACHDDFPAVSTEARDALMEAVFHKGHHTYETLSTMFGFTRTRAQQIISKRDERRIE</sequence>
<dbReference type="AlphaFoldDB" id="A0AAU3I5M2"/>
<name>A0AAU3I5M2_9ACTN</name>
<reference evidence="1" key="1">
    <citation type="submission" date="2022-10" db="EMBL/GenBank/DDBJ databases">
        <title>The complete genomes of actinobacterial strains from the NBC collection.</title>
        <authorList>
            <person name="Joergensen T.S."/>
            <person name="Alvarez Arevalo M."/>
            <person name="Sterndorff E.B."/>
            <person name="Faurdal D."/>
            <person name="Vuksanovic O."/>
            <person name="Mourched A.-S."/>
            <person name="Charusanti P."/>
            <person name="Shaw S."/>
            <person name="Blin K."/>
            <person name="Weber T."/>
        </authorList>
    </citation>
    <scope>NUCLEOTIDE SEQUENCE</scope>
    <source>
        <strain evidence="1">NBC_01393</strain>
    </source>
</reference>